<dbReference type="RefSeq" id="WP_181896353.1">
    <property type="nucleotide sequence ID" value="NZ_QRDX01000002.1"/>
</dbReference>
<reference evidence="2 3" key="1">
    <citation type="submission" date="2018-07" db="EMBL/GenBank/DDBJ databases">
        <title>Genomic Encyclopedia of Type Strains, Phase III (KMG-III): the genomes of soil and plant-associated and newly described type strains.</title>
        <authorList>
            <person name="Whitman W."/>
        </authorList>
    </citation>
    <scope>NUCLEOTIDE SEQUENCE [LARGE SCALE GENOMIC DNA]</scope>
    <source>
        <strain evidence="2 3">CECT 8487</strain>
    </source>
</reference>
<evidence type="ECO:0008006" key="4">
    <source>
        <dbReference type="Google" id="ProtNLM"/>
    </source>
</evidence>
<feature type="transmembrane region" description="Helical" evidence="1">
    <location>
        <begin position="6"/>
        <end position="36"/>
    </location>
</feature>
<keyword evidence="3" id="KW-1185">Reference proteome</keyword>
<keyword evidence="1" id="KW-0812">Transmembrane</keyword>
<protein>
    <recommendedName>
        <fullName evidence="4">Fumarate hydratase</fullName>
    </recommendedName>
</protein>
<comment type="caution">
    <text evidence="2">The sequence shown here is derived from an EMBL/GenBank/DDBJ whole genome shotgun (WGS) entry which is preliminary data.</text>
</comment>
<proteinExistence type="predicted"/>
<dbReference type="AlphaFoldDB" id="A0A3D9HIR4"/>
<keyword evidence="1" id="KW-0472">Membrane</keyword>
<evidence type="ECO:0000256" key="1">
    <source>
        <dbReference type="SAM" id="Phobius"/>
    </source>
</evidence>
<gene>
    <name evidence="2" type="ORF">DFQ02_102159</name>
</gene>
<organism evidence="2 3">
    <name type="scientific">Seonamhaeicola aphaedonensis</name>
    <dbReference type="NCBI Taxonomy" id="1461338"/>
    <lineage>
        <taxon>Bacteria</taxon>
        <taxon>Pseudomonadati</taxon>
        <taxon>Bacteroidota</taxon>
        <taxon>Flavobacteriia</taxon>
        <taxon>Flavobacteriales</taxon>
        <taxon>Flavobacteriaceae</taxon>
    </lineage>
</organism>
<dbReference type="EMBL" id="QRDX01000002">
    <property type="protein sequence ID" value="RED49387.1"/>
    <property type="molecule type" value="Genomic_DNA"/>
</dbReference>
<sequence>MFEFDQYLGFLAFLTILTIGFWLMIFLLTFVIPYWIGGAFIERMKEIKEAKKAKR</sequence>
<accession>A0A3D9HIR4</accession>
<keyword evidence="1" id="KW-1133">Transmembrane helix</keyword>
<dbReference type="Proteomes" id="UP000256629">
    <property type="component" value="Unassembled WGS sequence"/>
</dbReference>
<evidence type="ECO:0000313" key="3">
    <source>
        <dbReference type="Proteomes" id="UP000256629"/>
    </source>
</evidence>
<name>A0A3D9HIR4_9FLAO</name>
<evidence type="ECO:0000313" key="2">
    <source>
        <dbReference type="EMBL" id="RED49387.1"/>
    </source>
</evidence>